<accession>A0ABT8VMY2</accession>
<protein>
    <submittedName>
        <fullName evidence="2">YHS domain-containing (Seleno)protein</fullName>
    </submittedName>
</protein>
<dbReference type="EMBL" id="JAUMIT010000001">
    <property type="protein sequence ID" value="MDO3693338.1"/>
    <property type="molecule type" value="Genomic_DNA"/>
</dbReference>
<evidence type="ECO:0000313" key="2">
    <source>
        <dbReference type="EMBL" id="MDO3693338.1"/>
    </source>
</evidence>
<dbReference type="RefSeq" id="WP_302882610.1">
    <property type="nucleotide sequence ID" value="NZ_JAUMIT010000001.1"/>
</dbReference>
<evidence type="ECO:0000313" key="3">
    <source>
        <dbReference type="Proteomes" id="UP001168642"/>
    </source>
</evidence>
<evidence type="ECO:0000256" key="1">
    <source>
        <dbReference type="SAM" id="SignalP"/>
    </source>
</evidence>
<dbReference type="NCBIfam" id="NF041384">
    <property type="entry name" value="YHS_seleno_dom"/>
    <property type="match status" value="1"/>
</dbReference>
<keyword evidence="1" id="KW-0732">Signal</keyword>
<name>A0ABT8VMY2_9FLAO</name>
<feature type="chain" id="PRO_5045959337" evidence="1">
    <location>
        <begin position="20"/>
        <end position="146"/>
    </location>
</feature>
<keyword evidence="3" id="KW-1185">Reference proteome</keyword>
<dbReference type="Proteomes" id="UP001168642">
    <property type="component" value="Unassembled WGS sequence"/>
</dbReference>
<gene>
    <name evidence="2" type="ORF">QVZ41_00560</name>
</gene>
<organism evidence="2 3">
    <name type="scientific">Wenyingzhuangia gilva</name>
    <dbReference type="NCBI Taxonomy" id="3057677"/>
    <lineage>
        <taxon>Bacteria</taxon>
        <taxon>Pseudomonadati</taxon>
        <taxon>Bacteroidota</taxon>
        <taxon>Flavobacteriia</taxon>
        <taxon>Flavobacteriales</taxon>
        <taxon>Flavobacteriaceae</taxon>
        <taxon>Wenyingzhuangia</taxon>
    </lineage>
</organism>
<proteinExistence type="predicted"/>
<feature type="signal peptide" evidence="1">
    <location>
        <begin position="1"/>
        <end position="19"/>
    </location>
</feature>
<sequence>MKLLVKLLLTIILSTSAFAQDKTKAVFTTEKGAINGFDPVAYFTESKPVIGKKDITYKWNNATWHFSSKENMTLFKEKPNKYAPQYGGWCAFGWSRGYPAKIEADAWSIVNGKLYLNYNKEVQETWSEKKEEFIIKANKNYKEKGF</sequence>
<comment type="caution">
    <text evidence="2">The sequence shown here is derived from an EMBL/GenBank/DDBJ whole genome shotgun (WGS) entry which is preliminary data.</text>
</comment>
<reference evidence="2" key="1">
    <citation type="submission" date="2023-07" db="EMBL/GenBank/DDBJ databases">
        <title>Wenyingzhuangia sp. chi5 genome sequencing and assembly.</title>
        <authorList>
            <person name="Park S."/>
        </authorList>
    </citation>
    <scope>NUCLEOTIDE SEQUENCE</scope>
    <source>
        <strain evidence="2">Chi5</strain>
    </source>
</reference>